<dbReference type="InterPro" id="IPR011460">
    <property type="entry name" value="Lcl_C"/>
</dbReference>
<dbReference type="AlphaFoldDB" id="A0A4P8L4S4"/>
<gene>
    <name evidence="2" type="ORF">FDQ92_12945</name>
</gene>
<evidence type="ECO:0000313" key="3">
    <source>
        <dbReference type="Proteomes" id="UP000298602"/>
    </source>
</evidence>
<evidence type="ECO:0000313" key="2">
    <source>
        <dbReference type="EMBL" id="QCQ22997.1"/>
    </source>
</evidence>
<proteinExistence type="predicted"/>
<reference evidence="2 3" key="2">
    <citation type="submission" date="2019-05" db="EMBL/GenBank/DDBJ databases">
        <authorList>
            <person name="Suflita J.M."/>
            <person name="Marks C.R."/>
        </authorList>
    </citation>
    <scope>NUCLEOTIDE SEQUENCE [LARGE SCALE GENOMIC DNA]</scope>
    <source>
        <strain evidence="2 3">ALDC</strain>
    </source>
</reference>
<feature type="domain" description="Lcl C-terminal" evidence="1">
    <location>
        <begin position="19"/>
        <end position="131"/>
    </location>
</feature>
<dbReference type="OrthoDB" id="5510735at2"/>
<keyword evidence="3" id="KW-1185">Reference proteome</keyword>
<dbReference type="Pfam" id="PF07603">
    <property type="entry name" value="Lcl_C"/>
    <property type="match status" value="1"/>
</dbReference>
<reference evidence="2 3" key="1">
    <citation type="submission" date="2019-05" db="EMBL/GenBank/DDBJ databases">
        <title>The Complete Genome Sequence of the n-alkane-degrading Desulfoglaeba alkanexedens ALDC reveals multiple alkylsuccinate synthase gene clusters.</title>
        <authorList>
            <person name="Callaghan A.V."/>
            <person name="Davidova I.A."/>
            <person name="Duncan K.E."/>
            <person name="Morris B."/>
            <person name="McInerney M.J."/>
        </authorList>
    </citation>
    <scope>NUCLEOTIDE SEQUENCE [LARGE SCALE GENOMIC DNA]</scope>
    <source>
        <strain evidence="2 3">ALDC</strain>
    </source>
</reference>
<dbReference type="KEGG" id="dax:FDQ92_12945"/>
<dbReference type="Proteomes" id="UP000298602">
    <property type="component" value="Chromosome"/>
</dbReference>
<sequence length="134" mass="15927">MVGGADMSDRLVLRKDLFVLDRETRLMWQRQASEDRMVWKDGFDYVERLNQSQWGGYDDWRFPDKDELATLLTPEENRETGLYISPLFGPQRCLWSSTEADHHRAVYADYYYGDLYLVEENYATHFVRAVRTLS</sequence>
<protein>
    <submittedName>
        <fullName evidence="2">DUF1566 domain-containing protein</fullName>
    </submittedName>
</protein>
<name>A0A4P8L4S4_9BACT</name>
<organism evidence="2 3">
    <name type="scientific">Desulfoglaeba alkanexedens ALDC</name>
    <dbReference type="NCBI Taxonomy" id="980445"/>
    <lineage>
        <taxon>Bacteria</taxon>
        <taxon>Pseudomonadati</taxon>
        <taxon>Thermodesulfobacteriota</taxon>
        <taxon>Syntrophobacteria</taxon>
        <taxon>Syntrophobacterales</taxon>
        <taxon>Syntrophobacteraceae</taxon>
        <taxon>Desulfoglaeba</taxon>
    </lineage>
</organism>
<accession>A0A4P8L4S4</accession>
<dbReference type="EMBL" id="CP040098">
    <property type="protein sequence ID" value="QCQ22997.1"/>
    <property type="molecule type" value="Genomic_DNA"/>
</dbReference>
<evidence type="ECO:0000259" key="1">
    <source>
        <dbReference type="Pfam" id="PF07603"/>
    </source>
</evidence>